<dbReference type="PANTHER" id="PTHR31571:SF1">
    <property type="entry name" value="ALTERED INHERITANCE OF MITOCHONDRIA PROTEIN 6"/>
    <property type="match status" value="1"/>
</dbReference>
<gene>
    <name evidence="3" type="ORF">J2W55_004255</name>
</gene>
<evidence type="ECO:0000256" key="1">
    <source>
        <dbReference type="ARBA" id="ARBA00014286"/>
    </source>
</evidence>
<dbReference type="Proteomes" id="UP001247620">
    <property type="component" value="Unassembled WGS sequence"/>
</dbReference>
<feature type="chain" id="PRO_5047258050" description="Altered inheritance of mitochondria protein 6" evidence="2">
    <location>
        <begin position="30"/>
        <end position="280"/>
    </location>
</feature>
<evidence type="ECO:0000256" key="2">
    <source>
        <dbReference type="SAM" id="SignalP"/>
    </source>
</evidence>
<dbReference type="CDD" id="cd08577">
    <property type="entry name" value="PI-PLCc_GDPD_SF_unchar3"/>
    <property type="match status" value="1"/>
</dbReference>
<feature type="signal peptide" evidence="2">
    <location>
        <begin position="1"/>
        <end position="29"/>
    </location>
</feature>
<comment type="caution">
    <text evidence="3">The sequence shown here is derived from an EMBL/GenBank/DDBJ whole genome shotgun (WGS) entry which is preliminary data.</text>
</comment>
<keyword evidence="4" id="KW-1185">Reference proteome</keyword>
<name>A0ABU1TG43_9SPHI</name>
<evidence type="ECO:0000313" key="4">
    <source>
        <dbReference type="Proteomes" id="UP001247620"/>
    </source>
</evidence>
<dbReference type="EMBL" id="JAVDUU010000004">
    <property type="protein sequence ID" value="MDR6944395.1"/>
    <property type="molecule type" value="Genomic_DNA"/>
</dbReference>
<accession>A0ABU1TG43</accession>
<protein>
    <recommendedName>
        <fullName evidence="1">Altered inheritance of mitochondria protein 6</fullName>
    </recommendedName>
</protein>
<organism evidence="3 4">
    <name type="scientific">Mucilaginibacter pocheonensis</name>
    <dbReference type="NCBI Taxonomy" id="398050"/>
    <lineage>
        <taxon>Bacteria</taxon>
        <taxon>Pseudomonadati</taxon>
        <taxon>Bacteroidota</taxon>
        <taxon>Sphingobacteriia</taxon>
        <taxon>Sphingobacteriales</taxon>
        <taxon>Sphingobacteriaceae</taxon>
        <taxon>Mucilaginibacter</taxon>
    </lineage>
</organism>
<keyword evidence="2" id="KW-0732">Signal</keyword>
<dbReference type="SUPFAM" id="SSF51695">
    <property type="entry name" value="PLC-like phosphodiesterases"/>
    <property type="match status" value="1"/>
</dbReference>
<dbReference type="InterPro" id="IPR051236">
    <property type="entry name" value="HAT_RTT109-like"/>
</dbReference>
<dbReference type="PANTHER" id="PTHR31571">
    <property type="entry name" value="ALTERED INHERITANCE OF MITOCHONDRIA PROTEIN 6"/>
    <property type="match status" value="1"/>
</dbReference>
<dbReference type="Gene3D" id="3.20.20.190">
    <property type="entry name" value="Phosphatidylinositol (PI) phosphodiesterase"/>
    <property type="match status" value="1"/>
</dbReference>
<dbReference type="RefSeq" id="WP_310100371.1">
    <property type="nucleotide sequence ID" value="NZ_JAVDUU010000004.1"/>
</dbReference>
<dbReference type="InterPro" id="IPR039559">
    <property type="entry name" value="AIM6_PI-PLC-like_dom"/>
</dbReference>
<dbReference type="Pfam" id="PF13653">
    <property type="entry name" value="GDPD_2"/>
    <property type="match status" value="1"/>
</dbReference>
<sequence length="280" mass="31899">MMQAASLCQKHLKSLLLALLVFSAFNSCSQNIPLANAFAHNDYWHKRPLYDALDNGYTHIEADVYLRHGKLIVAHLFPLFKRHRTLERLYLDPLAACINGTNGQAPRIVYPLTLMIDIKSNAAKTYEALSVVLEKYKSILSGYEDGVFVQRQVTIVITGHKPFNILKSEQNRLAFIDEDLLKVQQDTSSTDVYRTASCRYSKLVNWNGNGAFPVPQKQRLRNYVAMAHRYGKKVRLWASPENPVVWNELLECGVDLINTDKLPELKNFLTSRVTFSANVK</sequence>
<evidence type="ECO:0000313" key="3">
    <source>
        <dbReference type="EMBL" id="MDR6944395.1"/>
    </source>
</evidence>
<reference evidence="3 4" key="1">
    <citation type="submission" date="2023-07" db="EMBL/GenBank/DDBJ databases">
        <title>Sorghum-associated microbial communities from plants grown in Nebraska, USA.</title>
        <authorList>
            <person name="Schachtman D."/>
        </authorList>
    </citation>
    <scope>NUCLEOTIDE SEQUENCE [LARGE SCALE GENOMIC DNA]</scope>
    <source>
        <strain evidence="3 4">3262</strain>
    </source>
</reference>
<dbReference type="InterPro" id="IPR017946">
    <property type="entry name" value="PLC-like_Pdiesterase_TIM-brl"/>
</dbReference>
<proteinExistence type="predicted"/>